<organism evidence="2 3">
    <name type="scientific">Pseudomonas veronii</name>
    <dbReference type="NCBI Taxonomy" id="76761"/>
    <lineage>
        <taxon>Bacteria</taxon>
        <taxon>Pseudomonadati</taxon>
        <taxon>Pseudomonadota</taxon>
        <taxon>Gammaproteobacteria</taxon>
        <taxon>Pseudomonadales</taxon>
        <taxon>Pseudomonadaceae</taxon>
        <taxon>Pseudomonas</taxon>
    </lineage>
</organism>
<dbReference type="Proteomes" id="UP000614123">
    <property type="component" value="Unassembled WGS sequence"/>
</dbReference>
<evidence type="ECO:0000313" key="3">
    <source>
        <dbReference type="Proteomes" id="UP000614123"/>
    </source>
</evidence>
<accession>A0ABS0VFE8</accession>
<feature type="domain" description="Transcriptional regulator SutA RNAP-binding" evidence="1">
    <location>
        <begin position="16"/>
        <end position="38"/>
    </location>
</feature>
<keyword evidence="3" id="KW-1185">Reference proteome</keyword>
<evidence type="ECO:0000259" key="1">
    <source>
        <dbReference type="Pfam" id="PF20661"/>
    </source>
</evidence>
<reference evidence="2 3" key="1">
    <citation type="submission" date="2020-12" db="EMBL/GenBank/DDBJ databases">
        <title>Comparative genomic insights into the epidemiology and virulence of plant pathogenic Pseudomonads from Turkey.</title>
        <authorList>
            <person name="Dillon M."/>
            <person name="Ruiz-Bedoya T."/>
            <person name="Bendalovic-Torma C."/>
            <person name="Guttman K.M."/>
            <person name="Kwak H."/>
            <person name="Middleton M.A."/>
            <person name="Wang P.W."/>
            <person name="Horuz S."/>
            <person name="Aysan Y."/>
            <person name="Guttman D.S."/>
        </authorList>
    </citation>
    <scope>NUCLEOTIDE SEQUENCE [LARGE SCALE GENOMIC DNA]</scope>
    <source>
        <strain evidence="2 3">S4_EA_3a</strain>
    </source>
</reference>
<evidence type="ECO:0000313" key="2">
    <source>
        <dbReference type="EMBL" id="MBI6649872.1"/>
    </source>
</evidence>
<name>A0ABS0VFE8_PSEVE</name>
<gene>
    <name evidence="2" type="ORF">YA0849_12760</name>
</gene>
<dbReference type="InterPro" id="IPR049191">
    <property type="entry name" value="SutA_RBD"/>
</dbReference>
<proteinExistence type="predicted"/>
<comment type="caution">
    <text evidence="2">The sequence shown here is derived from an EMBL/GenBank/DDBJ whole genome shotgun (WGS) entry which is preliminary data.</text>
</comment>
<dbReference type="Pfam" id="PF20661">
    <property type="entry name" value="SutA-RBD"/>
    <property type="match status" value="1"/>
</dbReference>
<sequence length="200" mass="22454">MISILRNEVERLRPAHDELAAAVEQFLAAGGKIEELESVVFKPRTPNPITYSTQMPPAPKPFVRRRVEPAPLPFAPLDVRSDKRAKQAELAKALAPTHTQSQASMALGMTSKTLKGLARDFGFTFKRSEHGGYNGPERQKQLVERNAKFAERIKEFKEQGVTQRQAYGRLGISRKTFERILEDHGIDYPKSTRGKRPCAA</sequence>
<dbReference type="EMBL" id="JAEILD010000058">
    <property type="protein sequence ID" value="MBI6649872.1"/>
    <property type="molecule type" value="Genomic_DNA"/>
</dbReference>
<protein>
    <recommendedName>
        <fullName evidence="1">Transcriptional regulator SutA RNAP-binding domain-containing protein</fullName>
    </recommendedName>
</protein>
<dbReference type="RefSeq" id="WP_198718567.1">
    <property type="nucleotide sequence ID" value="NZ_JAEILD010000058.1"/>
</dbReference>